<keyword evidence="5" id="KW-0653">Protein transport</keyword>
<keyword evidence="4" id="KW-0677">Repeat</keyword>
<dbReference type="Proteomes" id="UP000515908">
    <property type="component" value="Chromosome 06"/>
</dbReference>
<dbReference type="Pfam" id="PF18808">
    <property type="entry name" value="Importin_rep_4"/>
    <property type="match status" value="1"/>
</dbReference>
<keyword evidence="8" id="KW-1185">Reference proteome</keyword>
<dbReference type="OrthoDB" id="543373at2759"/>
<dbReference type="GO" id="GO:0006606">
    <property type="term" value="P:protein import into nucleus"/>
    <property type="evidence" value="ECO:0007669"/>
    <property type="project" value="InterPro"/>
</dbReference>
<dbReference type="InterPro" id="IPR040122">
    <property type="entry name" value="Importin_beta"/>
</dbReference>
<accession>A0A7G2CBU7</accession>
<comment type="subcellular location">
    <subcellularLocation>
        <location evidence="1">Cytoplasm</location>
    </subcellularLocation>
</comment>
<evidence type="ECO:0000256" key="4">
    <source>
        <dbReference type="ARBA" id="ARBA00022737"/>
    </source>
</evidence>
<evidence type="ECO:0000256" key="1">
    <source>
        <dbReference type="ARBA" id="ARBA00004496"/>
    </source>
</evidence>
<dbReference type="InterPro" id="IPR041653">
    <property type="entry name" value="Importin_rep_4"/>
</dbReference>
<dbReference type="InterPro" id="IPR034085">
    <property type="entry name" value="TOG"/>
</dbReference>
<dbReference type="PANTHER" id="PTHR10527">
    <property type="entry name" value="IMPORTIN BETA"/>
    <property type="match status" value="1"/>
</dbReference>
<evidence type="ECO:0000313" key="8">
    <source>
        <dbReference type="Proteomes" id="UP000515908"/>
    </source>
</evidence>
<keyword evidence="3" id="KW-0963">Cytoplasm</keyword>
<evidence type="ECO:0000256" key="2">
    <source>
        <dbReference type="ARBA" id="ARBA00022448"/>
    </source>
</evidence>
<dbReference type="GO" id="GO:0005634">
    <property type="term" value="C:nucleus"/>
    <property type="evidence" value="ECO:0007669"/>
    <property type="project" value="UniProtKB-SubCell"/>
</dbReference>
<evidence type="ECO:0000256" key="5">
    <source>
        <dbReference type="ARBA" id="ARBA00022927"/>
    </source>
</evidence>
<gene>
    <name evidence="7" type="ORF">ADEAN_000366400</name>
</gene>
<sequence length="1067" mass="117017">MASPDFAELLNKLARAEDNATRSQAEATYNSLLESDASSTVSNLGNVAVSSEDAAVVTMALILLKKALTTAERFSALSPAAQELTKNNLLTVLTRASYGPMRSSAATCVGFVAGLLFTLKQDWSTLWENVFGIMCSKDSGPELKITCCEVIAEASIQMTPFFEVHLQALGTGIEVCLSEEGPLAKDLHQAALQTVSSVSAGSQQIREEMKQLVPAILDMLQRTVYQKNWDSAAAYLSVILEMFDNADDGTIFDDSLVPLLTGLMQMASSYDVDKDVRQISIETMLSISENSPKKVRKIPDFLSSFFTLMFQYSVEPAFVDDWDVNAELDDFEDDLPDSLVASAALDRLATSLGGRKLFNVAYKLFSENVGSPDWKGRYAALSLLSAVTEGMTASLLPILGELLSSVVKLCKDECKYVRQAALTCLTGFSASFREDFLPMSESAVAAALESLKDPIPHIQMEAANFFENYYDMITDVESDDAEAKQFSIKLAQYNPQVYGALLGCLENTSLPNLQNSILACFASITDVMKDECAPFVERVVNASQRVLGAPEDPKLMDVKNKALQCVTVLGAAVGGEIFRPYSYGVCEYLKERCAHGLETGDNARYILRGWSCMAECVGANMAQYLPIIMPILLQRLEAEDVSVGEDDLEEEDDDAVSTYRINIPGAGVKKVTINTETTQDKQLAFNICVSFLKDIDDNMVDYYVPLANCAIKSLGNVHEEIVQTSAMVICTILENMIKKEMPGVKDLARAAFEPVSNTIDEDTDVLALYQLSTAFAQCIHAAPEVVTHEACSMITEKLVDSVKECVKVYGELSNAIATEKDEDEVDGLEDKRGDIEQNFESIMDCVQALLQYSANVFAQSYVHNFFPIISQWAATENEFLLTKCYSSLSDFTEYAPQHALPLLPPLVERVLVILTSTKDEGILQSGVYFLKLTLDALPPNDESAVRVAQSARDALVKYLYVPDARSNIVYLDATCNFISCFSVLLEKFYNTNSPNLNEDVQLFTSFLPVGGDMTEAVRVHDRVLTWVSQGLPHIVNLPGAAPAMIERIKTASPDALSDEAKAHLSQM</sequence>
<dbReference type="GO" id="GO:0005737">
    <property type="term" value="C:cytoplasm"/>
    <property type="evidence" value="ECO:0007669"/>
    <property type="project" value="UniProtKB-SubCell"/>
</dbReference>
<dbReference type="Gene3D" id="1.25.10.10">
    <property type="entry name" value="Leucine-rich Repeat Variant"/>
    <property type="match status" value="1"/>
</dbReference>
<protein>
    <submittedName>
        <fullName evidence="7">Importin repeat, putative</fullName>
    </submittedName>
</protein>
<proteinExistence type="predicted"/>
<dbReference type="EMBL" id="LR877150">
    <property type="protein sequence ID" value="CAD2216203.1"/>
    <property type="molecule type" value="Genomic_DNA"/>
</dbReference>
<evidence type="ECO:0000256" key="3">
    <source>
        <dbReference type="ARBA" id="ARBA00022490"/>
    </source>
</evidence>
<evidence type="ECO:0000313" key="7">
    <source>
        <dbReference type="EMBL" id="CAD2216203.1"/>
    </source>
</evidence>
<name>A0A7G2CBU7_9TRYP</name>
<feature type="domain" description="TOG" evidence="6">
    <location>
        <begin position="350"/>
        <end position="602"/>
    </location>
</feature>
<dbReference type="VEuPathDB" id="TriTrypDB:ADEAN_000366400"/>
<dbReference type="SUPFAM" id="SSF48371">
    <property type="entry name" value="ARM repeat"/>
    <property type="match status" value="2"/>
</dbReference>
<organism evidence="7 8">
    <name type="scientific">Angomonas deanei</name>
    <dbReference type="NCBI Taxonomy" id="59799"/>
    <lineage>
        <taxon>Eukaryota</taxon>
        <taxon>Discoba</taxon>
        <taxon>Euglenozoa</taxon>
        <taxon>Kinetoplastea</taxon>
        <taxon>Metakinetoplastina</taxon>
        <taxon>Trypanosomatida</taxon>
        <taxon>Trypanosomatidae</taxon>
        <taxon>Strigomonadinae</taxon>
        <taxon>Angomonas</taxon>
    </lineage>
</organism>
<reference evidence="7 8" key="1">
    <citation type="submission" date="2020-08" db="EMBL/GenBank/DDBJ databases">
        <authorList>
            <person name="Newling K."/>
            <person name="Davey J."/>
            <person name="Forrester S."/>
        </authorList>
    </citation>
    <scope>NUCLEOTIDE SEQUENCE [LARGE SCALE GENOMIC DNA]</scope>
    <source>
        <strain evidence="8">Crithidia deanei Carvalho (ATCC PRA-265)</strain>
    </source>
</reference>
<dbReference type="AlphaFoldDB" id="A0A7G2CBU7"/>
<dbReference type="InterPro" id="IPR016024">
    <property type="entry name" value="ARM-type_fold"/>
</dbReference>
<evidence type="ECO:0000259" key="6">
    <source>
        <dbReference type="SMART" id="SM01349"/>
    </source>
</evidence>
<dbReference type="SMART" id="SM01349">
    <property type="entry name" value="TOG"/>
    <property type="match status" value="1"/>
</dbReference>
<keyword evidence="2" id="KW-0813">Transport</keyword>
<dbReference type="InterPro" id="IPR011989">
    <property type="entry name" value="ARM-like"/>
</dbReference>